<evidence type="ECO:0000313" key="2">
    <source>
        <dbReference type="EMBL" id="SFB40785.1"/>
    </source>
</evidence>
<gene>
    <name evidence="2" type="ORF">SAMN05216249_1443</name>
</gene>
<organism evidence="2 3">
    <name type="scientific">Acetitomaculum ruminis DSM 5522</name>
    <dbReference type="NCBI Taxonomy" id="1120918"/>
    <lineage>
        <taxon>Bacteria</taxon>
        <taxon>Bacillati</taxon>
        <taxon>Bacillota</taxon>
        <taxon>Clostridia</taxon>
        <taxon>Lachnospirales</taxon>
        <taxon>Lachnospiraceae</taxon>
        <taxon>Acetitomaculum</taxon>
    </lineage>
</organism>
<evidence type="ECO:0000313" key="3">
    <source>
        <dbReference type="Proteomes" id="UP000198838"/>
    </source>
</evidence>
<accession>A0A1I1ARU5</accession>
<feature type="signal peptide" evidence="1">
    <location>
        <begin position="1"/>
        <end position="25"/>
    </location>
</feature>
<keyword evidence="3" id="KW-1185">Reference proteome</keyword>
<keyword evidence="1" id="KW-0732">Signal</keyword>
<name>A0A1I1ARU5_9FIRM</name>
<proteinExistence type="predicted"/>
<dbReference type="AlphaFoldDB" id="A0A1I1ARU5"/>
<protein>
    <submittedName>
        <fullName evidence="2">Uncharacterized protein</fullName>
    </submittedName>
</protein>
<reference evidence="2 3" key="1">
    <citation type="submission" date="2016-10" db="EMBL/GenBank/DDBJ databases">
        <authorList>
            <person name="de Groot N.N."/>
        </authorList>
    </citation>
    <scope>NUCLEOTIDE SEQUENCE [LARGE SCALE GENOMIC DNA]</scope>
    <source>
        <strain evidence="2 3">DSM 5522</strain>
    </source>
</reference>
<sequence length="253" mass="28761">MKKNHFLIITMCCIISLINIFSVKAQQINHNEINYDDMISQYEQDFPDIEKTYKNLKNKSISNINTNIIHKQNNINSNITDTYTYHDTIFDNNTESLIAKVSISCILTNSSDNNNTKPSCSILGKGQVNEGDWDATMSVYASSIIYYKVKKTTDENTKLYLLYQVDVANKISDKTVSIKKQKLTYGCSGMADNGVPTSQIKTQTPSGTKKTYKTGFKTYIRKEYVAEMGATYTLTLGRQGKHTWKLELINNLF</sequence>
<dbReference type="EMBL" id="FOJY01000044">
    <property type="protein sequence ID" value="SFB40785.1"/>
    <property type="molecule type" value="Genomic_DNA"/>
</dbReference>
<dbReference type="Proteomes" id="UP000198838">
    <property type="component" value="Unassembled WGS sequence"/>
</dbReference>
<dbReference type="RefSeq" id="WP_092874994.1">
    <property type="nucleotide sequence ID" value="NZ_FOJY01000044.1"/>
</dbReference>
<evidence type="ECO:0000256" key="1">
    <source>
        <dbReference type="SAM" id="SignalP"/>
    </source>
</evidence>
<feature type="chain" id="PRO_5011543249" evidence="1">
    <location>
        <begin position="26"/>
        <end position="253"/>
    </location>
</feature>